<dbReference type="AlphaFoldDB" id="A0A8T0GED9"/>
<organism evidence="1 2">
    <name type="scientific">Ceratodon purpureus</name>
    <name type="common">Fire moss</name>
    <name type="synonym">Dicranum purpureum</name>
    <dbReference type="NCBI Taxonomy" id="3225"/>
    <lineage>
        <taxon>Eukaryota</taxon>
        <taxon>Viridiplantae</taxon>
        <taxon>Streptophyta</taxon>
        <taxon>Embryophyta</taxon>
        <taxon>Bryophyta</taxon>
        <taxon>Bryophytina</taxon>
        <taxon>Bryopsida</taxon>
        <taxon>Dicranidae</taxon>
        <taxon>Pseudoditrichales</taxon>
        <taxon>Ditrichaceae</taxon>
        <taxon>Ceratodon</taxon>
    </lineage>
</organism>
<reference evidence="1 2" key="1">
    <citation type="submission" date="2020-06" db="EMBL/GenBank/DDBJ databases">
        <title>WGS assembly of Ceratodon purpureus strain R40.</title>
        <authorList>
            <person name="Carey S.B."/>
            <person name="Jenkins J."/>
            <person name="Shu S."/>
            <person name="Lovell J.T."/>
            <person name="Sreedasyam A."/>
            <person name="Maumus F."/>
            <person name="Tiley G.P."/>
            <person name="Fernandez-Pozo N."/>
            <person name="Barry K."/>
            <person name="Chen C."/>
            <person name="Wang M."/>
            <person name="Lipzen A."/>
            <person name="Daum C."/>
            <person name="Saski C.A."/>
            <person name="Payton A.C."/>
            <person name="Mcbreen J.C."/>
            <person name="Conrad R.E."/>
            <person name="Kollar L.M."/>
            <person name="Olsson S."/>
            <person name="Huttunen S."/>
            <person name="Landis J.B."/>
            <person name="Wickett N.J."/>
            <person name="Johnson M.G."/>
            <person name="Rensing S.A."/>
            <person name="Grimwood J."/>
            <person name="Schmutz J."/>
            <person name="Mcdaniel S.F."/>
        </authorList>
    </citation>
    <scope>NUCLEOTIDE SEQUENCE [LARGE SCALE GENOMIC DNA]</scope>
    <source>
        <strain evidence="1 2">R40</strain>
    </source>
</reference>
<protein>
    <submittedName>
        <fullName evidence="1">Uncharacterized protein</fullName>
    </submittedName>
</protein>
<name>A0A8T0GED9_CERPU</name>
<proteinExistence type="predicted"/>
<sequence length="88" mass="10399">MRSCEVEFYLPPCRLKFFTSLRFTNFFHQAIFLSLQQHPGLCRLQGHHCLRHNRHRHAPPAAKLSSVCPVIMPKIGVRHVMMELEKYK</sequence>
<keyword evidence="2" id="KW-1185">Reference proteome</keyword>
<evidence type="ECO:0000313" key="2">
    <source>
        <dbReference type="Proteomes" id="UP000822688"/>
    </source>
</evidence>
<dbReference type="EMBL" id="CM026432">
    <property type="protein sequence ID" value="KAG0556867.1"/>
    <property type="molecule type" value="Genomic_DNA"/>
</dbReference>
<dbReference type="Proteomes" id="UP000822688">
    <property type="component" value="Chromosome 11"/>
</dbReference>
<comment type="caution">
    <text evidence="1">The sequence shown here is derived from an EMBL/GenBank/DDBJ whole genome shotgun (WGS) entry which is preliminary data.</text>
</comment>
<evidence type="ECO:0000313" key="1">
    <source>
        <dbReference type="EMBL" id="KAG0556867.1"/>
    </source>
</evidence>
<gene>
    <name evidence="1" type="ORF">KC19_11G085200</name>
</gene>
<accession>A0A8T0GED9</accession>